<evidence type="ECO:0000256" key="2">
    <source>
        <dbReference type="ARBA" id="ARBA00022475"/>
    </source>
</evidence>
<dbReference type="Gene3D" id="1.20.81.30">
    <property type="entry name" value="Type II secretion system (T2SS), domain F"/>
    <property type="match status" value="1"/>
</dbReference>
<proteinExistence type="predicted"/>
<keyword evidence="5 6" id="KW-0472">Membrane</keyword>
<evidence type="ECO:0000259" key="7">
    <source>
        <dbReference type="Pfam" id="PF00482"/>
    </source>
</evidence>
<dbReference type="PANTHER" id="PTHR35007">
    <property type="entry name" value="INTEGRAL MEMBRANE PROTEIN-RELATED"/>
    <property type="match status" value="1"/>
</dbReference>
<keyword evidence="2" id="KW-1003">Cell membrane</keyword>
<dbReference type="PANTHER" id="PTHR35007:SF1">
    <property type="entry name" value="PILUS ASSEMBLY PROTEIN"/>
    <property type="match status" value="1"/>
</dbReference>
<feature type="transmembrane region" description="Helical" evidence="6">
    <location>
        <begin position="109"/>
        <end position="126"/>
    </location>
</feature>
<feature type="domain" description="Type II secretion system protein GspF" evidence="7">
    <location>
        <begin position="145"/>
        <end position="269"/>
    </location>
</feature>
<dbReference type="Proteomes" id="UP001501427">
    <property type="component" value="Unassembled WGS sequence"/>
</dbReference>
<protein>
    <submittedName>
        <fullName evidence="8">Type II secretion system F family protein</fullName>
    </submittedName>
</protein>
<comment type="subcellular location">
    <subcellularLocation>
        <location evidence="1">Cell membrane</location>
        <topology evidence="1">Multi-pass membrane protein</topology>
    </subcellularLocation>
</comment>
<evidence type="ECO:0000256" key="3">
    <source>
        <dbReference type="ARBA" id="ARBA00022692"/>
    </source>
</evidence>
<dbReference type="InterPro" id="IPR042094">
    <property type="entry name" value="T2SS_GspF_sf"/>
</dbReference>
<dbReference type="Pfam" id="PF00482">
    <property type="entry name" value="T2SSF"/>
    <property type="match status" value="1"/>
</dbReference>
<dbReference type="InterPro" id="IPR018076">
    <property type="entry name" value="T2SS_GspF_dom"/>
</dbReference>
<evidence type="ECO:0000313" key="9">
    <source>
        <dbReference type="Proteomes" id="UP001501427"/>
    </source>
</evidence>
<organism evidence="8 9">
    <name type="scientific">Actinomadura livida</name>
    <dbReference type="NCBI Taxonomy" id="79909"/>
    <lineage>
        <taxon>Bacteria</taxon>
        <taxon>Bacillati</taxon>
        <taxon>Actinomycetota</taxon>
        <taxon>Actinomycetes</taxon>
        <taxon>Streptosporangiales</taxon>
        <taxon>Thermomonosporaceae</taxon>
        <taxon>Actinomadura</taxon>
    </lineage>
</organism>
<evidence type="ECO:0000256" key="4">
    <source>
        <dbReference type="ARBA" id="ARBA00022989"/>
    </source>
</evidence>
<dbReference type="EMBL" id="BAAAHD010000027">
    <property type="protein sequence ID" value="GAA0569840.1"/>
    <property type="molecule type" value="Genomic_DNA"/>
</dbReference>
<feature type="transmembrane region" description="Helical" evidence="6">
    <location>
        <begin position="6"/>
        <end position="26"/>
    </location>
</feature>
<keyword evidence="9" id="KW-1185">Reference proteome</keyword>
<gene>
    <name evidence="8" type="ORF">GCM10009546_35830</name>
</gene>
<feature type="transmembrane region" description="Helical" evidence="6">
    <location>
        <begin position="82"/>
        <end position="103"/>
    </location>
</feature>
<keyword evidence="4 6" id="KW-1133">Transmembrane helix</keyword>
<comment type="caution">
    <text evidence="8">The sequence shown here is derived from an EMBL/GenBank/DDBJ whole genome shotgun (WGS) entry which is preliminary data.</text>
</comment>
<sequence>MSAVSLPLPVILLILVATLALAVWGVGDLVTGWAQRNRLVARSALVSDQEMTGLMWRLDVAIRRTSAGRTLARRLAASGMRIRVSTFLAMMTVTAVVAIFLIGRWMAPVFGIAAAVGVGFAFLHYVRRREERRREEFIAQLPELARVLSNATHAGLVMRTAIEIAADELADPAGEELRRTADALRLGQPVDDALRDLGERLPSRELGVLISTLVVSARAGGSLVTALRTIATTLEERKEIRREVKTIMGEAVVTNWAIGLLGIAGLAMVNVIMPGALRVMSGKPAGQLILAVAGGLFIASLLIIRRMTRIDV</sequence>
<evidence type="ECO:0000313" key="8">
    <source>
        <dbReference type="EMBL" id="GAA0569840.1"/>
    </source>
</evidence>
<feature type="transmembrane region" description="Helical" evidence="6">
    <location>
        <begin position="247"/>
        <end position="273"/>
    </location>
</feature>
<feature type="transmembrane region" description="Helical" evidence="6">
    <location>
        <begin position="285"/>
        <end position="304"/>
    </location>
</feature>
<evidence type="ECO:0000256" key="5">
    <source>
        <dbReference type="ARBA" id="ARBA00023136"/>
    </source>
</evidence>
<accession>A0ABN1EMM7</accession>
<evidence type="ECO:0000256" key="6">
    <source>
        <dbReference type="SAM" id="Phobius"/>
    </source>
</evidence>
<keyword evidence="3 6" id="KW-0812">Transmembrane</keyword>
<reference evidence="8 9" key="1">
    <citation type="journal article" date="2019" name="Int. J. Syst. Evol. Microbiol.">
        <title>The Global Catalogue of Microorganisms (GCM) 10K type strain sequencing project: providing services to taxonomists for standard genome sequencing and annotation.</title>
        <authorList>
            <consortium name="The Broad Institute Genomics Platform"/>
            <consortium name="The Broad Institute Genome Sequencing Center for Infectious Disease"/>
            <person name="Wu L."/>
            <person name="Ma J."/>
        </authorList>
    </citation>
    <scope>NUCLEOTIDE SEQUENCE [LARGE SCALE GENOMIC DNA]</scope>
    <source>
        <strain evidence="8 9">JCM 10667</strain>
    </source>
</reference>
<evidence type="ECO:0000256" key="1">
    <source>
        <dbReference type="ARBA" id="ARBA00004651"/>
    </source>
</evidence>
<name>A0ABN1EMM7_9ACTN</name>